<feature type="compositionally biased region" description="Basic and acidic residues" evidence="1">
    <location>
        <begin position="72"/>
        <end position="90"/>
    </location>
</feature>
<organism evidence="2 3">
    <name type="scientific">Romanomermis culicivorax</name>
    <name type="common">Nematode worm</name>
    <dbReference type="NCBI Taxonomy" id="13658"/>
    <lineage>
        <taxon>Eukaryota</taxon>
        <taxon>Metazoa</taxon>
        <taxon>Ecdysozoa</taxon>
        <taxon>Nematoda</taxon>
        <taxon>Enoplea</taxon>
        <taxon>Dorylaimia</taxon>
        <taxon>Mermithida</taxon>
        <taxon>Mermithoidea</taxon>
        <taxon>Mermithidae</taxon>
        <taxon>Romanomermis</taxon>
    </lineage>
</organism>
<evidence type="ECO:0000313" key="2">
    <source>
        <dbReference type="Proteomes" id="UP000887565"/>
    </source>
</evidence>
<name>A0A915KQJ9_ROMCU</name>
<keyword evidence="2" id="KW-1185">Reference proteome</keyword>
<dbReference type="WBParaSite" id="nRc.2.0.1.t41026-RA">
    <property type="protein sequence ID" value="nRc.2.0.1.t41026-RA"/>
    <property type="gene ID" value="nRc.2.0.1.g41026"/>
</dbReference>
<reference evidence="3" key="1">
    <citation type="submission" date="2022-11" db="UniProtKB">
        <authorList>
            <consortium name="WormBaseParasite"/>
        </authorList>
    </citation>
    <scope>IDENTIFICATION</scope>
</reference>
<evidence type="ECO:0000256" key="1">
    <source>
        <dbReference type="SAM" id="MobiDB-lite"/>
    </source>
</evidence>
<protein>
    <submittedName>
        <fullName evidence="3">Uncharacterized protein</fullName>
    </submittedName>
</protein>
<sequence length="104" mass="12161">MLFLYEARGLDNPSCLLQAYNTAVGVNPPSLLHMQTYTLSSRRRNTTDYGHYPRHSCSVCFDGHDDPRDPHGCHNDCHHHDNRDRRDDYNQSRSTSDTRHHCRH</sequence>
<evidence type="ECO:0000313" key="3">
    <source>
        <dbReference type="WBParaSite" id="nRc.2.0.1.t41026-RA"/>
    </source>
</evidence>
<proteinExistence type="predicted"/>
<accession>A0A915KQJ9</accession>
<dbReference type="AlphaFoldDB" id="A0A915KQJ9"/>
<feature type="region of interest" description="Disordered" evidence="1">
    <location>
        <begin position="72"/>
        <end position="104"/>
    </location>
</feature>
<dbReference type="Proteomes" id="UP000887565">
    <property type="component" value="Unplaced"/>
</dbReference>